<reference evidence="2" key="1">
    <citation type="journal article" date="2013" name="Genetics">
        <title>The draft genome and transcriptome of Panagrellus redivivus are shaped by the harsh demands of a free-living lifestyle.</title>
        <authorList>
            <person name="Srinivasan J."/>
            <person name="Dillman A.R."/>
            <person name="Macchietto M.G."/>
            <person name="Heikkinen L."/>
            <person name="Lakso M."/>
            <person name="Fracchia K.M."/>
            <person name="Antoshechkin I."/>
            <person name="Mortazavi A."/>
            <person name="Wong G."/>
            <person name="Sternberg P.W."/>
        </authorList>
    </citation>
    <scope>NUCLEOTIDE SEQUENCE [LARGE SCALE GENOMIC DNA]</scope>
    <source>
        <strain evidence="2">MT8872</strain>
    </source>
</reference>
<evidence type="ECO:0000313" key="3">
    <source>
        <dbReference type="WBParaSite" id="Pan_g7683.t1"/>
    </source>
</evidence>
<name>A0A7E4W6K5_PANRE</name>
<keyword evidence="1" id="KW-0472">Membrane</keyword>
<accession>A0A7E4W6K5</accession>
<evidence type="ECO:0000313" key="2">
    <source>
        <dbReference type="Proteomes" id="UP000492821"/>
    </source>
</evidence>
<reference evidence="3" key="2">
    <citation type="submission" date="2020-10" db="UniProtKB">
        <authorList>
            <consortium name="WormBaseParasite"/>
        </authorList>
    </citation>
    <scope>IDENTIFICATION</scope>
</reference>
<proteinExistence type="predicted"/>
<dbReference type="Proteomes" id="UP000492821">
    <property type="component" value="Unassembled WGS sequence"/>
</dbReference>
<keyword evidence="1" id="KW-0812">Transmembrane</keyword>
<evidence type="ECO:0000256" key="1">
    <source>
        <dbReference type="SAM" id="Phobius"/>
    </source>
</evidence>
<keyword evidence="2" id="KW-1185">Reference proteome</keyword>
<keyword evidence="1" id="KW-1133">Transmembrane helix</keyword>
<feature type="transmembrane region" description="Helical" evidence="1">
    <location>
        <begin position="20"/>
        <end position="38"/>
    </location>
</feature>
<protein>
    <submittedName>
        <fullName evidence="3">Transmembrane protein</fullName>
    </submittedName>
</protein>
<organism evidence="2 3">
    <name type="scientific">Panagrellus redivivus</name>
    <name type="common">Microworm</name>
    <dbReference type="NCBI Taxonomy" id="6233"/>
    <lineage>
        <taxon>Eukaryota</taxon>
        <taxon>Metazoa</taxon>
        <taxon>Ecdysozoa</taxon>
        <taxon>Nematoda</taxon>
        <taxon>Chromadorea</taxon>
        <taxon>Rhabditida</taxon>
        <taxon>Tylenchina</taxon>
        <taxon>Panagrolaimomorpha</taxon>
        <taxon>Panagrolaimoidea</taxon>
        <taxon>Panagrolaimidae</taxon>
        <taxon>Panagrellus</taxon>
    </lineage>
</organism>
<dbReference type="WBParaSite" id="Pan_g7683.t1">
    <property type="protein sequence ID" value="Pan_g7683.t1"/>
    <property type="gene ID" value="Pan_g7683"/>
</dbReference>
<sequence length="91" mass="10036">MQYLQLNITDVDNGFKVEMALLALPAFLGIIIATYCIAGRFICQVPLVPGQGPASSKVRQFRKLSADVAALDISMWDIEEDTEPHHHPANI</sequence>
<dbReference type="AlphaFoldDB" id="A0A7E4W6K5"/>